<feature type="transmembrane region" description="Helical" evidence="1">
    <location>
        <begin position="225"/>
        <end position="247"/>
    </location>
</feature>
<dbReference type="PANTHER" id="PTHR37244:SF1">
    <property type="entry name" value="NADP-SPECIFIC GLUTAMATE DEHYDROGENASE"/>
    <property type="match status" value="1"/>
</dbReference>
<evidence type="ECO:0000313" key="3">
    <source>
        <dbReference type="Proteomes" id="UP000825729"/>
    </source>
</evidence>
<accession>A0AAV7F7X7</accession>
<dbReference type="EMBL" id="JAINDJ010000002">
    <property type="protein sequence ID" value="KAG9457267.1"/>
    <property type="molecule type" value="Genomic_DNA"/>
</dbReference>
<dbReference type="AlphaFoldDB" id="A0AAV7F7X7"/>
<keyword evidence="1" id="KW-0472">Membrane</keyword>
<proteinExistence type="predicted"/>
<comment type="caution">
    <text evidence="2">The sequence shown here is derived from an EMBL/GenBank/DDBJ whole genome shotgun (WGS) entry which is preliminary data.</text>
</comment>
<keyword evidence="3" id="KW-1185">Reference proteome</keyword>
<name>A0AAV7F7X7_ARIFI</name>
<evidence type="ECO:0000256" key="1">
    <source>
        <dbReference type="SAM" id="Phobius"/>
    </source>
</evidence>
<organism evidence="2 3">
    <name type="scientific">Aristolochia fimbriata</name>
    <name type="common">White veined hardy Dutchman's pipe vine</name>
    <dbReference type="NCBI Taxonomy" id="158543"/>
    <lineage>
        <taxon>Eukaryota</taxon>
        <taxon>Viridiplantae</taxon>
        <taxon>Streptophyta</taxon>
        <taxon>Embryophyta</taxon>
        <taxon>Tracheophyta</taxon>
        <taxon>Spermatophyta</taxon>
        <taxon>Magnoliopsida</taxon>
        <taxon>Magnoliidae</taxon>
        <taxon>Piperales</taxon>
        <taxon>Aristolochiaceae</taxon>
        <taxon>Aristolochia</taxon>
    </lineage>
</organism>
<protein>
    <recommendedName>
        <fullName evidence="4">Protein PBN1</fullName>
    </recommendedName>
</protein>
<keyword evidence="1" id="KW-1133">Transmembrane helix</keyword>
<evidence type="ECO:0000313" key="2">
    <source>
        <dbReference type="EMBL" id="KAG9457267.1"/>
    </source>
</evidence>
<evidence type="ECO:0008006" key="4">
    <source>
        <dbReference type="Google" id="ProtNLM"/>
    </source>
</evidence>
<dbReference type="PANTHER" id="PTHR37244">
    <property type="entry name" value="NADP-SPECIFIC GLUTAMATE DEHYDROGENASE"/>
    <property type="match status" value="1"/>
</dbReference>
<gene>
    <name evidence="2" type="ORF">H6P81_001775</name>
</gene>
<dbReference type="Proteomes" id="UP000825729">
    <property type="component" value="Unassembled WGS sequence"/>
</dbReference>
<reference evidence="2 3" key="1">
    <citation type="submission" date="2021-07" db="EMBL/GenBank/DDBJ databases">
        <title>The Aristolochia fimbriata genome: insights into angiosperm evolution, floral development and chemical biosynthesis.</title>
        <authorList>
            <person name="Jiao Y."/>
        </authorList>
    </citation>
    <scope>NUCLEOTIDE SEQUENCE [LARGE SCALE GENOMIC DNA]</scope>
    <source>
        <strain evidence="2">IBCAS-2021</strain>
        <tissue evidence="2">Leaf</tissue>
    </source>
</reference>
<keyword evidence="1" id="KW-0812">Transmembrane</keyword>
<sequence length="255" mass="28351">MCRWVDDSQGIGLARHPSQRDALRIRSFQLHLSFDEAAVVRLPDTLTLVYHPRVNGSLLEINEAKIDPNSPALVALHRLHHIPHPAVFASADRVRVGPGVAFEILSKDRTLLKGVFRRADGWRLDCACAMEAEGALCVSAADVRVVAERVGELRETVEMVPRRRRRRGHQCGGLEQIPEEGEGEGEVDGCDCGKVLMDVGDDEDAEEMEGCDDAEMNTEMETVRWAVDLGIWAMCFGLGVLVTRASLRRTKRLFI</sequence>